<dbReference type="SMART" id="SM00487">
    <property type="entry name" value="DEXDc"/>
    <property type="match status" value="1"/>
</dbReference>
<dbReference type="PANTHER" id="PTHR47960">
    <property type="entry name" value="DEAD-BOX ATP-DEPENDENT RNA HELICASE 50"/>
    <property type="match status" value="1"/>
</dbReference>
<evidence type="ECO:0000256" key="7">
    <source>
        <dbReference type="ARBA" id="ARBA00022840"/>
    </source>
</evidence>
<reference evidence="11 12" key="1">
    <citation type="submission" date="2018-02" db="EMBL/GenBank/DDBJ databases">
        <title>Genome sequence of the basidiomycete white-rot fungus Phlebia centrifuga.</title>
        <authorList>
            <person name="Granchi Z."/>
            <person name="Peng M."/>
            <person name="de Vries R.P."/>
            <person name="Hilden K."/>
            <person name="Makela M.R."/>
            <person name="Grigoriev I."/>
            <person name="Riley R."/>
        </authorList>
    </citation>
    <scope>NUCLEOTIDE SEQUENCE [LARGE SCALE GENOMIC DNA]</scope>
    <source>
        <strain evidence="11 12">FBCC195</strain>
    </source>
</reference>
<keyword evidence="7" id="KW-0067">ATP-binding</keyword>
<dbReference type="InterPro" id="IPR014001">
    <property type="entry name" value="Helicase_ATP-bd"/>
</dbReference>
<keyword evidence="6" id="KW-0813">Transport</keyword>
<sequence>MGIFEAGFERPSPIQEEAIPIALTKRDVLARAKNGTGKTAAFVIPSLQQIDINKNKIQALLLVPTRELALQTAQVCKILGKHMELQVMVTTGGTTLKDDIIRLSETVHVLVGTPGRILDLAGKSVADLSECPVFVMDEADKLLSPEFAPVMEQLLSYLPKDRQVMLFSATFPMIVKDFKVRF</sequence>
<dbReference type="GO" id="GO:0000932">
    <property type="term" value="C:P-body"/>
    <property type="evidence" value="ECO:0007669"/>
    <property type="project" value="UniProtKB-SubCell"/>
</dbReference>
<dbReference type="InterPro" id="IPR000629">
    <property type="entry name" value="RNA-helicase_DEAD-box_CS"/>
</dbReference>
<dbReference type="GO" id="GO:0051028">
    <property type="term" value="P:mRNA transport"/>
    <property type="evidence" value="ECO:0007669"/>
    <property type="project" value="UniProtKB-KW"/>
</dbReference>
<feature type="domain" description="Helicase ATP-binding" evidence="10">
    <location>
        <begin position="19"/>
        <end position="182"/>
    </location>
</feature>
<evidence type="ECO:0000313" key="11">
    <source>
        <dbReference type="EMBL" id="PSS36979.1"/>
    </source>
</evidence>
<dbReference type="OrthoDB" id="10265785at2759"/>
<dbReference type="GO" id="GO:0005524">
    <property type="term" value="F:ATP binding"/>
    <property type="evidence" value="ECO:0007669"/>
    <property type="project" value="UniProtKB-KW"/>
</dbReference>
<evidence type="ECO:0000256" key="8">
    <source>
        <dbReference type="ARBA" id="ARBA00022845"/>
    </source>
</evidence>
<keyword evidence="4" id="KW-0378">Hydrolase</keyword>
<name>A0A2R6S438_9APHY</name>
<evidence type="ECO:0000256" key="6">
    <source>
        <dbReference type="ARBA" id="ARBA00022816"/>
    </source>
</evidence>
<evidence type="ECO:0000256" key="5">
    <source>
        <dbReference type="ARBA" id="ARBA00022806"/>
    </source>
</evidence>
<dbReference type="EC" id="3.6.4.13" evidence="2"/>
<evidence type="ECO:0000256" key="3">
    <source>
        <dbReference type="ARBA" id="ARBA00022741"/>
    </source>
</evidence>
<gene>
    <name evidence="11" type="ORF">PHLCEN_2v1195</name>
</gene>
<evidence type="ECO:0000256" key="2">
    <source>
        <dbReference type="ARBA" id="ARBA00012552"/>
    </source>
</evidence>
<dbReference type="PROSITE" id="PS00039">
    <property type="entry name" value="DEAD_ATP_HELICASE"/>
    <property type="match status" value="1"/>
</dbReference>
<protein>
    <recommendedName>
        <fullName evidence="2">RNA helicase</fullName>
        <ecNumber evidence="2">3.6.4.13</ecNumber>
    </recommendedName>
</protein>
<organism evidence="11 12">
    <name type="scientific">Hermanssonia centrifuga</name>
    <dbReference type="NCBI Taxonomy" id="98765"/>
    <lineage>
        <taxon>Eukaryota</taxon>
        <taxon>Fungi</taxon>
        <taxon>Dikarya</taxon>
        <taxon>Basidiomycota</taxon>
        <taxon>Agaricomycotina</taxon>
        <taxon>Agaricomycetes</taxon>
        <taxon>Polyporales</taxon>
        <taxon>Meruliaceae</taxon>
        <taxon>Hermanssonia</taxon>
    </lineage>
</organism>
<keyword evidence="6" id="KW-0509">mRNA transport</keyword>
<accession>A0A2R6S438</accession>
<keyword evidence="5" id="KW-0347">Helicase</keyword>
<keyword evidence="8" id="KW-0810">Translation regulation</keyword>
<evidence type="ECO:0000256" key="9">
    <source>
        <dbReference type="ARBA" id="ARBA00047984"/>
    </source>
</evidence>
<dbReference type="STRING" id="98765.A0A2R6S438"/>
<comment type="subcellular location">
    <subcellularLocation>
        <location evidence="1">Cytoplasm</location>
        <location evidence="1">P-body</location>
    </subcellularLocation>
</comment>
<dbReference type="GO" id="GO:0003724">
    <property type="term" value="F:RNA helicase activity"/>
    <property type="evidence" value="ECO:0007669"/>
    <property type="project" value="UniProtKB-EC"/>
</dbReference>
<dbReference type="PROSITE" id="PS51192">
    <property type="entry name" value="HELICASE_ATP_BIND_1"/>
    <property type="match status" value="1"/>
</dbReference>
<comment type="caution">
    <text evidence="11">The sequence shown here is derived from an EMBL/GenBank/DDBJ whole genome shotgun (WGS) entry which is preliminary data.</text>
</comment>
<dbReference type="GO" id="GO:0016787">
    <property type="term" value="F:hydrolase activity"/>
    <property type="evidence" value="ECO:0007669"/>
    <property type="project" value="UniProtKB-KW"/>
</dbReference>
<dbReference type="InterPro" id="IPR011545">
    <property type="entry name" value="DEAD/DEAH_box_helicase_dom"/>
</dbReference>
<evidence type="ECO:0000259" key="10">
    <source>
        <dbReference type="PROSITE" id="PS51192"/>
    </source>
</evidence>
<dbReference type="Gene3D" id="3.40.50.300">
    <property type="entry name" value="P-loop containing nucleotide triphosphate hydrolases"/>
    <property type="match status" value="1"/>
</dbReference>
<evidence type="ECO:0000313" key="12">
    <source>
        <dbReference type="Proteomes" id="UP000186601"/>
    </source>
</evidence>
<proteinExistence type="predicted"/>
<keyword evidence="3" id="KW-0547">Nucleotide-binding</keyword>
<dbReference type="SUPFAM" id="SSF52540">
    <property type="entry name" value="P-loop containing nucleoside triphosphate hydrolases"/>
    <property type="match status" value="1"/>
</dbReference>
<evidence type="ECO:0000256" key="4">
    <source>
        <dbReference type="ARBA" id="ARBA00022801"/>
    </source>
</evidence>
<dbReference type="AlphaFoldDB" id="A0A2R6S438"/>
<dbReference type="GO" id="GO:0003676">
    <property type="term" value="F:nucleic acid binding"/>
    <property type="evidence" value="ECO:0007669"/>
    <property type="project" value="InterPro"/>
</dbReference>
<dbReference type="EMBL" id="MLYV02000089">
    <property type="protein sequence ID" value="PSS36979.1"/>
    <property type="molecule type" value="Genomic_DNA"/>
</dbReference>
<dbReference type="InterPro" id="IPR027417">
    <property type="entry name" value="P-loop_NTPase"/>
</dbReference>
<keyword evidence="12" id="KW-1185">Reference proteome</keyword>
<evidence type="ECO:0000256" key="1">
    <source>
        <dbReference type="ARBA" id="ARBA00004201"/>
    </source>
</evidence>
<dbReference type="CDD" id="cd17940">
    <property type="entry name" value="DEADc_DDX6"/>
    <property type="match status" value="1"/>
</dbReference>
<dbReference type="GO" id="GO:0006417">
    <property type="term" value="P:regulation of translation"/>
    <property type="evidence" value="ECO:0007669"/>
    <property type="project" value="UniProtKB-KW"/>
</dbReference>
<dbReference type="Proteomes" id="UP000186601">
    <property type="component" value="Unassembled WGS sequence"/>
</dbReference>
<comment type="catalytic activity">
    <reaction evidence="9">
        <text>ATP + H2O = ADP + phosphate + H(+)</text>
        <dbReference type="Rhea" id="RHEA:13065"/>
        <dbReference type="ChEBI" id="CHEBI:15377"/>
        <dbReference type="ChEBI" id="CHEBI:15378"/>
        <dbReference type="ChEBI" id="CHEBI:30616"/>
        <dbReference type="ChEBI" id="CHEBI:43474"/>
        <dbReference type="ChEBI" id="CHEBI:456216"/>
        <dbReference type="EC" id="3.6.4.13"/>
    </reaction>
</comment>
<dbReference type="Pfam" id="PF00270">
    <property type="entry name" value="DEAD"/>
    <property type="match status" value="1"/>
</dbReference>